<feature type="transmembrane region" description="Helical" evidence="1">
    <location>
        <begin position="7"/>
        <end position="31"/>
    </location>
</feature>
<feature type="transmembrane region" description="Helical" evidence="1">
    <location>
        <begin position="67"/>
        <end position="87"/>
    </location>
</feature>
<keyword evidence="1" id="KW-0812">Transmembrane</keyword>
<evidence type="ECO:0000256" key="1">
    <source>
        <dbReference type="SAM" id="Phobius"/>
    </source>
</evidence>
<feature type="domain" description="DUF4064" evidence="2">
    <location>
        <begin position="2"/>
        <end position="109"/>
    </location>
</feature>
<sequence length="141" mass="14806">MNRTGEIVLTIVGALIYMLFAGVGIFAAWLFNNEQVLNEASDEIMQQPGMGTGDMQAMLEVLQGGGLVLAVVSIIALVLGIISIILVKGDKKPKAAGIILIVTSVLAAIITVGAGIFSGIFYLVAGIMCLARKEQKPITME</sequence>
<gene>
    <name evidence="3" type="ORF">J2Z82_001542</name>
</gene>
<name>A0ABS4HCH8_9BACI</name>
<proteinExistence type="predicted"/>
<evidence type="ECO:0000313" key="3">
    <source>
        <dbReference type="EMBL" id="MBP1948606.1"/>
    </source>
</evidence>
<dbReference type="Proteomes" id="UP001519328">
    <property type="component" value="Unassembled WGS sequence"/>
</dbReference>
<feature type="transmembrane region" description="Helical" evidence="1">
    <location>
        <begin position="99"/>
        <end position="125"/>
    </location>
</feature>
<organism evidence="3 4">
    <name type="scientific">Virgibacillus litoralis</name>
    <dbReference type="NCBI Taxonomy" id="578221"/>
    <lineage>
        <taxon>Bacteria</taxon>
        <taxon>Bacillati</taxon>
        <taxon>Bacillota</taxon>
        <taxon>Bacilli</taxon>
        <taxon>Bacillales</taxon>
        <taxon>Bacillaceae</taxon>
        <taxon>Virgibacillus</taxon>
    </lineage>
</organism>
<dbReference type="EMBL" id="JAGGKK010000006">
    <property type="protein sequence ID" value="MBP1948606.1"/>
    <property type="molecule type" value="Genomic_DNA"/>
</dbReference>
<protein>
    <submittedName>
        <fullName evidence="3">Membrane protein</fullName>
    </submittedName>
</protein>
<keyword evidence="4" id="KW-1185">Reference proteome</keyword>
<accession>A0ABS4HCH8</accession>
<comment type="caution">
    <text evidence="3">The sequence shown here is derived from an EMBL/GenBank/DDBJ whole genome shotgun (WGS) entry which is preliminary data.</text>
</comment>
<evidence type="ECO:0000259" key="2">
    <source>
        <dbReference type="Pfam" id="PF13273"/>
    </source>
</evidence>
<dbReference type="RefSeq" id="WP_209480155.1">
    <property type="nucleotide sequence ID" value="NZ_JAGGKK010000006.1"/>
</dbReference>
<reference evidence="3 4" key="1">
    <citation type="submission" date="2021-03" db="EMBL/GenBank/DDBJ databases">
        <title>Genomic Encyclopedia of Type Strains, Phase IV (KMG-IV): sequencing the most valuable type-strain genomes for metagenomic binning, comparative biology and taxonomic classification.</title>
        <authorList>
            <person name="Goeker M."/>
        </authorList>
    </citation>
    <scope>NUCLEOTIDE SEQUENCE [LARGE SCALE GENOMIC DNA]</scope>
    <source>
        <strain evidence="3 4">DSM 21085</strain>
    </source>
</reference>
<keyword evidence="1" id="KW-1133">Transmembrane helix</keyword>
<dbReference type="InterPro" id="IPR025273">
    <property type="entry name" value="DUF4064"/>
</dbReference>
<dbReference type="Pfam" id="PF13273">
    <property type="entry name" value="DUF4064"/>
    <property type="match status" value="1"/>
</dbReference>
<keyword evidence="1" id="KW-0472">Membrane</keyword>
<evidence type="ECO:0000313" key="4">
    <source>
        <dbReference type="Proteomes" id="UP001519328"/>
    </source>
</evidence>